<evidence type="ECO:0000313" key="12">
    <source>
        <dbReference type="Proteomes" id="UP000530850"/>
    </source>
</evidence>
<dbReference type="InterPro" id="IPR018194">
    <property type="entry name" value="Ni-dep_hyd_lsu_Ni_BS"/>
</dbReference>
<dbReference type="GO" id="GO:0016151">
    <property type="term" value="F:nickel cation binding"/>
    <property type="evidence" value="ECO:0007669"/>
    <property type="project" value="InterPro"/>
</dbReference>
<evidence type="ECO:0000256" key="6">
    <source>
        <dbReference type="ARBA" id="ARBA00022723"/>
    </source>
</evidence>
<dbReference type="SUPFAM" id="SSF56762">
    <property type="entry name" value="HydB/Nqo4-like"/>
    <property type="match status" value="1"/>
</dbReference>
<feature type="binding site" evidence="8">
    <location>
        <position position="531"/>
    </location>
    <ligand>
        <name>Ni(2+)</name>
        <dbReference type="ChEBI" id="CHEBI:49786"/>
    </ligand>
</feature>
<comment type="subunit">
    <text evidence="4">Heterodimer of a large and a small subunit.</text>
</comment>
<reference evidence="9 12" key="2">
    <citation type="submission" date="2020-08" db="EMBL/GenBank/DDBJ databases">
        <title>Sequencing the genomes of 1000 actinobacteria strains.</title>
        <authorList>
            <person name="Klenk H.-P."/>
        </authorList>
    </citation>
    <scope>NUCLEOTIDE SEQUENCE [LARGE SCALE GENOMIC DNA]</scope>
    <source>
        <strain evidence="9 12">DSM 22242</strain>
    </source>
</reference>
<protein>
    <submittedName>
        <fullName evidence="9 10">Hydrogenase large subunit</fullName>
        <ecNumber evidence="9">1.12.99.6</ecNumber>
    </submittedName>
</protein>
<proteinExistence type="inferred from homology"/>
<name>A0A3N0ACK4_9ACTN</name>
<comment type="subcellular location">
    <subcellularLocation>
        <location evidence="2">Cell envelope</location>
    </subcellularLocation>
</comment>
<keyword evidence="11" id="KW-1185">Reference proteome</keyword>
<comment type="cofactor">
    <cofactor evidence="1 8">
        <name>Ni(2+)</name>
        <dbReference type="ChEBI" id="CHEBI:49786"/>
    </cofactor>
</comment>
<keyword evidence="8" id="KW-0460">Magnesium</keyword>
<feature type="binding site" evidence="8">
    <location>
        <position position="42"/>
    </location>
    <ligand>
        <name>Mg(2+)</name>
        <dbReference type="ChEBI" id="CHEBI:18420"/>
    </ligand>
</feature>
<dbReference type="GO" id="GO:0033748">
    <property type="term" value="F:hydrogenase (acceptor) activity"/>
    <property type="evidence" value="ECO:0007669"/>
    <property type="project" value="UniProtKB-EC"/>
</dbReference>
<dbReference type="GeneID" id="93355944"/>
<dbReference type="EMBL" id="JACHYA010000001">
    <property type="protein sequence ID" value="MBB3170529.1"/>
    <property type="molecule type" value="Genomic_DNA"/>
</dbReference>
<dbReference type="Proteomes" id="UP000309454">
    <property type="component" value="Unassembled WGS sequence"/>
</dbReference>
<feature type="binding site" evidence="8">
    <location>
        <position position="534"/>
    </location>
    <ligand>
        <name>Fe cation</name>
        <dbReference type="ChEBI" id="CHEBI:24875"/>
    </ligand>
</feature>
<dbReference type="EC" id="1.12.99.6" evidence="9"/>
<keyword evidence="6 8" id="KW-0479">Metal-binding</keyword>
<dbReference type="Pfam" id="PF00374">
    <property type="entry name" value="NiFeSe_Hases"/>
    <property type="match status" value="1"/>
</dbReference>
<dbReference type="FunFam" id="1.10.645.10:FF:000002">
    <property type="entry name" value="Hydrogenase 2 large subunit"/>
    <property type="match status" value="1"/>
</dbReference>
<feature type="binding site" evidence="8">
    <location>
        <position position="483"/>
    </location>
    <ligand>
        <name>Mg(2+)</name>
        <dbReference type="ChEBI" id="CHEBI:18420"/>
    </ligand>
</feature>
<evidence type="ECO:0000256" key="4">
    <source>
        <dbReference type="ARBA" id="ARBA00011771"/>
    </source>
</evidence>
<dbReference type="Gene3D" id="1.10.645.10">
    <property type="entry name" value="Cytochrome-c3 Hydrogenase, chain B"/>
    <property type="match status" value="1"/>
</dbReference>
<dbReference type="PANTHER" id="PTHR42958">
    <property type="entry name" value="HYDROGENASE-2 LARGE CHAIN"/>
    <property type="match status" value="1"/>
</dbReference>
<sequence length="557" mass="61589">MTRSVIDPITRIEGHLRVEMEVDSHGIVSDAWVSGGCFRGMELVVQDRTPEDAAQIVERICGVCPVSHAHASSIAGDKAYGITISNKARIVRNLIEGAQFLHSNILWLYNLAALDYVNPLNALNANIPDTYELAQAVGTSMNTDFYALAEKLTKFAENGQLSIFSGNWFGADEGTAYTMTPEADLICTAHYLEALKMQARASEVSALLGGKMPHVMTIIPGGCMWVPTEQKLDDLKAMCEEIRTWCNETLLQDTLVLAQFYGDALNWGKGCGRYVAWGVFEGPKWPYANYEEQMRNRYLPMGVIDENFKVTSVQESSITEYMGHSWYKGSETYTSPYFVTEPDFTSYDVNDRYSWVKCPAYDGRPMEAGSMARVFSAYLQGVDFVVDGVDTISDALGAQRGDLSAFQSTLGRTAIRQVETLYIADLMCQWVDDLMEAIKGGEEDYFKEPETITGSGTGFWEAPRGALYHHEDVKDGKITGYQIIIPSTWNLAPINADGVHGPLEQALIGIPVADIEMPINALRTVHSFDPCTACAVHVSQPSTGKHFETVTNPWGVK</sequence>
<feature type="binding site" evidence="8">
    <location>
        <position position="64"/>
    </location>
    <ligand>
        <name>Ni(2+)</name>
        <dbReference type="ChEBI" id="CHEBI:49786"/>
    </ligand>
</feature>
<evidence type="ECO:0000256" key="3">
    <source>
        <dbReference type="ARBA" id="ARBA00009292"/>
    </source>
</evidence>
<evidence type="ECO:0000256" key="7">
    <source>
        <dbReference type="ARBA" id="ARBA00023002"/>
    </source>
</evidence>
<dbReference type="GO" id="GO:0008901">
    <property type="term" value="F:ferredoxin hydrogenase activity"/>
    <property type="evidence" value="ECO:0007669"/>
    <property type="project" value="InterPro"/>
</dbReference>
<evidence type="ECO:0000313" key="10">
    <source>
        <dbReference type="EMBL" id="TJW12253.1"/>
    </source>
</evidence>
<dbReference type="RefSeq" id="WP_123184631.1">
    <property type="nucleotide sequence ID" value="NZ_CANPEU010000001.1"/>
</dbReference>
<feature type="binding site" evidence="8">
    <location>
        <position position="537"/>
    </location>
    <ligand>
        <name>Mg(2+)</name>
        <dbReference type="ChEBI" id="CHEBI:18420"/>
    </ligand>
</feature>
<reference evidence="10 11" key="1">
    <citation type="submission" date="2019-04" db="EMBL/GenBank/DDBJ databases">
        <title>Microbes associate with the intestines of laboratory mice.</title>
        <authorList>
            <person name="Navarre W."/>
            <person name="Wong E."/>
            <person name="Huang K.C."/>
            <person name="Tropini C."/>
            <person name="Ng K."/>
            <person name="Yu B."/>
        </authorList>
    </citation>
    <scope>NUCLEOTIDE SEQUENCE [LARGE SCALE GENOMIC DNA]</scope>
    <source>
        <strain evidence="10 11">NM48_B13</strain>
    </source>
</reference>
<organism evidence="9 12">
    <name type="scientific">Parvibacter caecicola</name>
    <dbReference type="NCBI Taxonomy" id="747645"/>
    <lineage>
        <taxon>Bacteria</taxon>
        <taxon>Bacillati</taxon>
        <taxon>Actinomycetota</taxon>
        <taxon>Coriobacteriia</taxon>
        <taxon>Coriobacteriales</taxon>
        <taxon>Coriobacteriaceae</taxon>
        <taxon>Parvibacter</taxon>
    </lineage>
</organism>
<evidence type="ECO:0000256" key="1">
    <source>
        <dbReference type="ARBA" id="ARBA00001967"/>
    </source>
</evidence>
<keyword evidence="5 8" id="KW-0533">Nickel</keyword>
<gene>
    <name evidence="10" type="ORF">E5982_01215</name>
    <name evidence="9" type="ORF">FHR31_000309</name>
</gene>
<comment type="similarity">
    <text evidence="3">Belongs to the [NiFe]/[NiFeSe] hydrogenase large subunit family.</text>
</comment>
<dbReference type="InterPro" id="IPR001501">
    <property type="entry name" value="Ni-dep_hyd_lsu"/>
</dbReference>
<comment type="cofactor">
    <cofactor evidence="8">
        <name>Fe cation</name>
        <dbReference type="ChEBI" id="CHEBI:24875"/>
    </cofactor>
</comment>
<accession>A0A3N0ACK4</accession>
<comment type="caution">
    <text evidence="9">The sequence shown here is derived from an EMBL/GenBank/DDBJ whole genome shotgun (WGS) entry which is preliminary data.</text>
</comment>
<feature type="binding site" evidence="8">
    <location>
        <position position="61"/>
    </location>
    <ligand>
        <name>Ni(2+)</name>
        <dbReference type="ChEBI" id="CHEBI:49786"/>
    </ligand>
</feature>
<evidence type="ECO:0000256" key="5">
    <source>
        <dbReference type="ARBA" id="ARBA00022596"/>
    </source>
</evidence>
<evidence type="ECO:0000313" key="9">
    <source>
        <dbReference type="EMBL" id="MBB3170529.1"/>
    </source>
</evidence>
<dbReference type="InterPro" id="IPR050867">
    <property type="entry name" value="NiFe/NiFeSe_hydrgnase_LSU"/>
</dbReference>
<dbReference type="AlphaFoldDB" id="A0A3N0ACK4"/>
<dbReference type="GO" id="GO:0030313">
    <property type="term" value="C:cell envelope"/>
    <property type="evidence" value="ECO:0007669"/>
    <property type="project" value="UniProtKB-SubCell"/>
</dbReference>
<dbReference type="OrthoDB" id="9761717at2"/>
<dbReference type="PANTHER" id="PTHR42958:SF2">
    <property type="entry name" value="UPTAKE HYDROGENASE LARGE SUBUNIT"/>
    <property type="match status" value="1"/>
</dbReference>
<evidence type="ECO:0000256" key="8">
    <source>
        <dbReference type="PIRSR" id="PIRSR601501-1"/>
    </source>
</evidence>
<dbReference type="InterPro" id="IPR029014">
    <property type="entry name" value="NiFe-Hase_large"/>
</dbReference>
<keyword evidence="8" id="KW-0408">Iron</keyword>
<feature type="binding site" evidence="8">
    <location>
        <position position="64"/>
    </location>
    <ligand>
        <name>Fe cation</name>
        <dbReference type="ChEBI" id="CHEBI:24875"/>
    </ligand>
</feature>
<dbReference type="Proteomes" id="UP000530850">
    <property type="component" value="Unassembled WGS sequence"/>
</dbReference>
<evidence type="ECO:0000256" key="2">
    <source>
        <dbReference type="ARBA" id="ARBA00004196"/>
    </source>
</evidence>
<keyword evidence="7 9" id="KW-0560">Oxidoreductase</keyword>
<evidence type="ECO:0000313" key="11">
    <source>
        <dbReference type="Proteomes" id="UP000309454"/>
    </source>
</evidence>
<dbReference type="PROSITE" id="PS00507">
    <property type="entry name" value="NI_HGENASE_L_1"/>
    <property type="match status" value="1"/>
</dbReference>
<dbReference type="EMBL" id="SSTM01000001">
    <property type="protein sequence ID" value="TJW12253.1"/>
    <property type="molecule type" value="Genomic_DNA"/>
</dbReference>